<dbReference type="SUPFAM" id="SSF53335">
    <property type="entry name" value="S-adenosyl-L-methionine-dependent methyltransferases"/>
    <property type="match status" value="1"/>
</dbReference>
<evidence type="ECO:0000256" key="1">
    <source>
        <dbReference type="ARBA" id="ARBA00022679"/>
    </source>
</evidence>
<dbReference type="InterPro" id="IPR013216">
    <property type="entry name" value="Methyltransf_11"/>
</dbReference>
<name>A0A1Z4GJB1_9CYAN</name>
<keyword evidence="3" id="KW-0489">Methyltransferase</keyword>
<feature type="domain" description="Methyltransferase type 11" evidence="2">
    <location>
        <begin position="49"/>
        <end position="141"/>
    </location>
</feature>
<organism evidence="3 4">
    <name type="scientific">Anabaenopsis circularis NIES-21</name>
    <dbReference type="NCBI Taxonomy" id="1085406"/>
    <lineage>
        <taxon>Bacteria</taxon>
        <taxon>Bacillati</taxon>
        <taxon>Cyanobacteriota</taxon>
        <taxon>Cyanophyceae</taxon>
        <taxon>Nostocales</taxon>
        <taxon>Nodulariaceae</taxon>
        <taxon>Anabaenopsis</taxon>
    </lineage>
</organism>
<evidence type="ECO:0000313" key="3">
    <source>
        <dbReference type="EMBL" id="BAY17603.1"/>
    </source>
</evidence>
<dbReference type="PANTHER" id="PTHR44068:SF11">
    <property type="entry name" value="GERANYL DIPHOSPHATE 2-C-METHYLTRANSFERASE"/>
    <property type="match status" value="1"/>
</dbReference>
<dbReference type="CDD" id="cd02440">
    <property type="entry name" value="AdoMet_MTases"/>
    <property type="match status" value="1"/>
</dbReference>
<protein>
    <submittedName>
        <fullName evidence="3">Type 11 methyltransferase</fullName>
    </submittedName>
</protein>
<dbReference type="GO" id="GO:0032259">
    <property type="term" value="P:methylation"/>
    <property type="evidence" value="ECO:0007669"/>
    <property type="project" value="UniProtKB-KW"/>
</dbReference>
<dbReference type="InterPro" id="IPR050447">
    <property type="entry name" value="Erg6_SMT_methyltransf"/>
</dbReference>
<dbReference type="AlphaFoldDB" id="A0A1Z4GJB1"/>
<dbReference type="GO" id="GO:0008757">
    <property type="term" value="F:S-adenosylmethionine-dependent methyltransferase activity"/>
    <property type="evidence" value="ECO:0007669"/>
    <property type="project" value="InterPro"/>
</dbReference>
<dbReference type="EMBL" id="AP018174">
    <property type="protein sequence ID" value="BAY17603.1"/>
    <property type="molecule type" value="Genomic_DNA"/>
</dbReference>
<dbReference type="Proteomes" id="UP000218287">
    <property type="component" value="Chromosome"/>
</dbReference>
<dbReference type="InterPro" id="IPR029063">
    <property type="entry name" value="SAM-dependent_MTases_sf"/>
</dbReference>
<proteinExistence type="predicted"/>
<dbReference type="Gene3D" id="3.40.50.150">
    <property type="entry name" value="Vaccinia Virus protein VP39"/>
    <property type="match status" value="1"/>
</dbReference>
<keyword evidence="1 3" id="KW-0808">Transferase</keyword>
<accession>A0A1Z4GJB1</accession>
<gene>
    <name evidence="3" type="ORF">NIES21_34430</name>
</gene>
<dbReference type="PANTHER" id="PTHR44068">
    <property type="entry name" value="ZGC:194242"/>
    <property type="match status" value="1"/>
</dbReference>
<keyword evidence="4" id="KW-1185">Reference proteome</keyword>
<dbReference type="Pfam" id="PF08241">
    <property type="entry name" value="Methyltransf_11"/>
    <property type="match status" value="1"/>
</dbReference>
<reference evidence="3 4" key="1">
    <citation type="submission" date="2017-06" db="EMBL/GenBank/DDBJ databases">
        <title>Genome sequencing of cyanobaciteial culture collection at National Institute for Environmental Studies (NIES).</title>
        <authorList>
            <person name="Hirose Y."/>
            <person name="Shimura Y."/>
            <person name="Fujisawa T."/>
            <person name="Nakamura Y."/>
            <person name="Kawachi M."/>
        </authorList>
    </citation>
    <scope>NUCLEOTIDE SEQUENCE [LARGE SCALE GENOMIC DNA]</scope>
    <source>
        <strain evidence="3 4">NIES-21</strain>
    </source>
</reference>
<evidence type="ECO:0000313" key="4">
    <source>
        <dbReference type="Proteomes" id="UP000218287"/>
    </source>
</evidence>
<evidence type="ECO:0000259" key="2">
    <source>
        <dbReference type="Pfam" id="PF08241"/>
    </source>
</evidence>
<sequence>MGQYMQVTKIIDTYDQGAVDYEQIMLRYWHIDRQALIDSLQLKPGQTVLDAAVGTGLNLPAYPEGVSVVGVDLSEKMMDEAQKKRVSADITFKVSDLLNLDFPDNTFDAAASGFTLCVVTDPVRAMDEILRVTKPGAYIAILDYCKSRDPEIQKWQELIFDAALEMGFPTGKIKWNALMDYDKLIYNSQLPIEVLRDERIESQNPFLCGCQLLIRNLKG</sequence>